<dbReference type="Proteomes" id="UP001367508">
    <property type="component" value="Unassembled WGS sequence"/>
</dbReference>
<dbReference type="GO" id="GO:0090615">
    <property type="term" value="P:mitochondrial mRNA processing"/>
    <property type="evidence" value="ECO:0007669"/>
    <property type="project" value="TreeGrafter"/>
</dbReference>
<evidence type="ECO:0000256" key="1">
    <source>
        <dbReference type="ARBA" id="ARBA00004141"/>
    </source>
</evidence>
<dbReference type="Pfam" id="PF00146">
    <property type="entry name" value="NADHdh"/>
    <property type="match status" value="1"/>
</dbReference>
<dbReference type="GO" id="GO:0016020">
    <property type="term" value="C:membrane"/>
    <property type="evidence" value="ECO:0007669"/>
    <property type="project" value="UniProtKB-SubCell"/>
</dbReference>
<sequence>MNQIRIFFSLFRWGKAKREDFRKKASSADDLEVGRQGRQGKTETTDTEPGLMKDHRIDTLWFASVSSTTECRSPRNPFFFKSSLFSSSPFFHSSFSSTCHCLEICLAPFFDYWRINSLPLLSLLLEVQSFKLSEIPKMERRSHESSSIDIVCLLLSYALLTQPKSSGEDRISSGSRSLAFFLRNSTERGRSTLLYYKFTSFLRIGCPEVLVWSHLFITEQVPLMSSSPPLPLSLLVPDPVGSTFLQTPTLTQLNRAMKRGERGQLTTAKSQTTSTHCMIENCRCVLPGACRGSNAGRAQTSSDSEKSVKRGATLDSPLYLSPEESRSSRMRMNPGHTHPDPPWNFRNLQKHSRRGLVMIFSKITREANCLPAGSCMNGNVHVRLREKGGGQKWPCCTSLSSSMGSALFFLGEYANMILMRCGALHLTFVGLPSSGACVPAFLCNKPLRPKTSGDGYKNGGEVNSTRRHSGMDVDPSGRDNHSGPGREKIMKEAIRMVLESIYDPEFPDTSHFRSGRGRYSALRRIKEEWGTSRWFLEFDIRKCFHTIDRHRLIPIFKEEIDDPKFFYSIHKVFSAGRLVGGEKGPYSVPHSVLLSALPGNIYLHKLDQEIGRIRQKYEIPRIRSVLLRTGRIDDQENSGEEASFNAPQDNRAIIVGRVKSIQRKAAFHSLVSSWHTPPTSTPRRRGDQKTPFVFPPSSALAAFLNKPSSLLCAAFFIEAAGLTPKAEFYGREFNHNWAMRDLIKYCKRKGLLIELGGEARLVIRSERGLARKLAPFKKKTHFFIRICYVRYADDLLLGIVGAVELLIEIQKRIAHFLQSGLNLWVGSAGSTTIAARSTVEFPGTVIREVPPRTTPIQFLRELEKRLRVKHRIHITVCHLRSAIHSKFRNLGNSIPIKQLTKGMSETGSLLDGVPLAETLGTAGVRSPQVSVLWGTVQHIWQGSRGISLLHSSGRSNAPSDVQEAVARSVRKLSLYTPAGRKAAGEGGGHWAGSISSEFPIQIEAPIKKILRRLRDRGIISRRRPWPIHVACLTNVSDGDIVNWSAGIAISPLSYYRCRDNLYQVRTIVDHQIRWSAIFTLAHKHKSSARNIIPKYSKDSNIVNQEGGKTLAEFPNSIELGKLGPGQDPNNKEHSTTSLVGVIPPPIRPDERSTELHPYSPGPCTSLSPGGWPPILDLPIFKRIPGSIWFSIKVILFLFLYIWVRAAFPRYRYDQLMGLGRKVFLPLSLARVVAVSGVSVTFPWLP</sequence>
<feature type="region of interest" description="Disordered" evidence="5">
    <location>
        <begin position="1121"/>
        <end position="1144"/>
    </location>
</feature>
<dbReference type="GO" id="GO:0003964">
    <property type="term" value="F:RNA-directed DNA polymerase activity"/>
    <property type="evidence" value="ECO:0007669"/>
    <property type="project" value="TreeGrafter"/>
</dbReference>
<comment type="caution">
    <text evidence="8">The sequence shown here is derived from an EMBL/GenBank/DDBJ whole genome shotgun (WGS) entry which is preliminary data.</text>
</comment>
<gene>
    <name evidence="8" type="ORF">VNO77_47132</name>
</gene>
<dbReference type="GO" id="GO:0006315">
    <property type="term" value="P:homing of group II introns"/>
    <property type="evidence" value="ECO:0007669"/>
    <property type="project" value="TreeGrafter"/>
</dbReference>
<dbReference type="GO" id="GO:0005739">
    <property type="term" value="C:mitochondrion"/>
    <property type="evidence" value="ECO:0007669"/>
    <property type="project" value="TreeGrafter"/>
</dbReference>
<dbReference type="CDD" id="cd01651">
    <property type="entry name" value="RT_G2_intron"/>
    <property type="match status" value="1"/>
</dbReference>
<proteinExistence type="predicted"/>
<accession>A0AAN9PGA4</accession>
<dbReference type="AlphaFoldDB" id="A0AAN9PGA4"/>
<evidence type="ECO:0000256" key="2">
    <source>
        <dbReference type="ARBA" id="ARBA00022692"/>
    </source>
</evidence>
<keyword evidence="2 6" id="KW-0812">Transmembrane</keyword>
<comment type="subcellular location">
    <subcellularLocation>
        <location evidence="1">Membrane</location>
        <topology evidence="1">Multi-pass membrane protein</topology>
    </subcellularLocation>
</comment>
<dbReference type="PANTHER" id="PTHR33642:SF5">
    <property type="entry name" value="MATURASE"/>
    <property type="match status" value="1"/>
</dbReference>
<keyword evidence="4 6" id="KW-0472">Membrane</keyword>
<evidence type="ECO:0000256" key="6">
    <source>
        <dbReference type="SAM" id="Phobius"/>
    </source>
</evidence>
<evidence type="ECO:0000259" key="7">
    <source>
        <dbReference type="Pfam" id="PF01348"/>
    </source>
</evidence>
<feature type="compositionally biased region" description="Basic and acidic residues" evidence="5">
    <location>
        <begin position="30"/>
        <end position="44"/>
    </location>
</feature>
<reference evidence="8 9" key="1">
    <citation type="submission" date="2024-01" db="EMBL/GenBank/DDBJ databases">
        <title>The genomes of 5 underutilized Papilionoideae crops provide insights into root nodulation and disease resistanc.</title>
        <authorList>
            <person name="Jiang F."/>
        </authorList>
    </citation>
    <scope>NUCLEOTIDE SEQUENCE [LARGE SCALE GENOMIC DNA]</scope>
    <source>
        <strain evidence="8">LVBAO_FW01</strain>
        <tissue evidence="8">Leaves</tissue>
    </source>
</reference>
<dbReference type="InterPro" id="IPR024937">
    <property type="entry name" value="Domain_X"/>
</dbReference>
<dbReference type="PANTHER" id="PTHR33642">
    <property type="entry name" value="COX1/OXI3 INTRON 1 PROTEIN-RELATED"/>
    <property type="match status" value="1"/>
</dbReference>
<feature type="compositionally biased region" description="Basic and acidic residues" evidence="5">
    <location>
        <begin position="469"/>
        <end position="486"/>
    </location>
</feature>
<evidence type="ECO:0000313" key="9">
    <source>
        <dbReference type="Proteomes" id="UP001367508"/>
    </source>
</evidence>
<keyword evidence="3 6" id="KW-1133">Transmembrane helix</keyword>
<evidence type="ECO:0000256" key="3">
    <source>
        <dbReference type="ARBA" id="ARBA00022989"/>
    </source>
</evidence>
<evidence type="ECO:0000256" key="4">
    <source>
        <dbReference type="ARBA" id="ARBA00023136"/>
    </source>
</evidence>
<keyword evidence="9" id="KW-1185">Reference proteome</keyword>
<feature type="region of interest" description="Disordered" evidence="5">
    <location>
        <begin position="453"/>
        <end position="486"/>
    </location>
</feature>
<feature type="domain" description="Domain X" evidence="7">
    <location>
        <begin position="1001"/>
        <end position="1096"/>
    </location>
</feature>
<name>A0AAN9PGA4_CANGL</name>
<dbReference type="InterPro" id="IPR001694">
    <property type="entry name" value="NADH_UbQ_OxRdtase_su1/FPO"/>
</dbReference>
<feature type="transmembrane region" description="Helical" evidence="6">
    <location>
        <begin position="1185"/>
        <end position="1203"/>
    </location>
</feature>
<feature type="region of interest" description="Disordered" evidence="5">
    <location>
        <begin position="30"/>
        <end position="50"/>
    </location>
</feature>
<evidence type="ECO:0000313" key="8">
    <source>
        <dbReference type="EMBL" id="KAK7298220.1"/>
    </source>
</evidence>
<feature type="transmembrane region" description="Helical" evidence="6">
    <location>
        <begin position="1223"/>
        <end position="1244"/>
    </location>
</feature>
<dbReference type="Pfam" id="PF01348">
    <property type="entry name" value="Intron_maturas2"/>
    <property type="match status" value="1"/>
</dbReference>
<dbReference type="EMBL" id="JAYMYQ010000031">
    <property type="protein sequence ID" value="KAK7298220.1"/>
    <property type="molecule type" value="Genomic_DNA"/>
</dbReference>
<feature type="region of interest" description="Disordered" evidence="5">
    <location>
        <begin position="295"/>
        <end position="343"/>
    </location>
</feature>
<organism evidence="8 9">
    <name type="scientific">Canavalia gladiata</name>
    <name type="common">Sword bean</name>
    <name type="synonym">Dolichos gladiatus</name>
    <dbReference type="NCBI Taxonomy" id="3824"/>
    <lineage>
        <taxon>Eukaryota</taxon>
        <taxon>Viridiplantae</taxon>
        <taxon>Streptophyta</taxon>
        <taxon>Embryophyta</taxon>
        <taxon>Tracheophyta</taxon>
        <taxon>Spermatophyta</taxon>
        <taxon>Magnoliopsida</taxon>
        <taxon>eudicotyledons</taxon>
        <taxon>Gunneridae</taxon>
        <taxon>Pentapetalae</taxon>
        <taxon>rosids</taxon>
        <taxon>fabids</taxon>
        <taxon>Fabales</taxon>
        <taxon>Fabaceae</taxon>
        <taxon>Papilionoideae</taxon>
        <taxon>50 kb inversion clade</taxon>
        <taxon>NPAAA clade</taxon>
        <taxon>indigoferoid/millettioid clade</taxon>
        <taxon>Phaseoleae</taxon>
        <taxon>Canavalia</taxon>
    </lineage>
</organism>
<protein>
    <recommendedName>
        <fullName evidence="7">Domain X domain-containing protein</fullName>
    </recommendedName>
</protein>
<evidence type="ECO:0000256" key="5">
    <source>
        <dbReference type="SAM" id="MobiDB-lite"/>
    </source>
</evidence>